<evidence type="ECO:0000313" key="4">
    <source>
        <dbReference type="EMBL" id="WKW10776.1"/>
    </source>
</evidence>
<evidence type="ECO:0000313" key="5">
    <source>
        <dbReference type="EMBL" id="WKW13685.1"/>
    </source>
</evidence>
<name>A0AA49JRR5_9BACT</name>
<dbReference type="KEGG" id="pspc:Strain318_000005"/>
<dbReference type="EMBL" id="CP130612">
    <property type="protein sequence ID" value="WKW10776.1"/>
    <property type="molecule type" value="Genomic_DNA"/>
</dbReference>
<dbReference type="RefSeq" id="WP_367886487.1">
    <property type="nucleotide sequence ID" value="NZ_CP130612.1"/>
</dbReference>
<keyword evidence="2" id="KW-0804">Transcription</keyword>
<dbReference type="SMART" id="SM00342">
    <property type="entry name" value="HTH_ARAC"/>
    <property type="match status" value="1"/>
</dbReference>
<proteinExistence type="predicted"/>
<gene>
    <name evidence="4" type="ORF">Strain138_000005</name>
    <name evidence="5" type="ORF">Strain318_000005</name>
</gene>
<evidence type="ECO:0000256" key="2">
    <source>
        <dbReference type="ARBA" id="ARBA00023163"/>
    </source>
</evidence>
<accession>A0AA49JXG6</accession>
<evidence type="ECO:0000313" key="6">
    <source>
        <dbReference type="Proteomes" id="UP001229955"/>
    </source>
</evidence>
<dbReference type="Pfam" id="PF12833">
    <property type="entry name" value="HTH_18"/>
    <property type="match status" value="1"/>
</dbReference>
<evidence type="ECO:0000256" key="1">
    <source>
        <dbReference type="ARBA" id="ARBA00023015"/>
    </source>
</evidence>
<dbReference type="SUPFAM" id="SSF46689">
    <property type="entry name" value="Homeodomain-like"/>
    <property type="match status" value="1"/>
</dbReference>
<evidence type="ECO:0000259" key="3">
    <source>
        <dbReference type="PROSITE" id="PS01124"/>
    </source>
</evidence>
<dbReference type="GO" id="GO:0043565">
    <property type="term" value="F:sequence-specific DNA binding"/>
    <property type="evidence" value="ECO:0007669"/>
    <property type="project" value="InterPro"/>
</dbReference>
<keyword evidence="1" id="KW-0805">Transcription regulation</keyword>
<sequence length="302" mass="33534">MSAPLPTLKAPVVTVLDPDERARVDAAGEGLYRAIHRETVADALEDLKRGRVGAVLLGVVRCGRQLDRRVATVVREFPSVPTVALLGAEPPSAETLLRIGNAGITRLVDVRIPAGWSQLRRILAAEAMRATDRQALACIREELAPVPDETWQFFEALFAASERNDTVQTLALRLQVLPSTLMSRFFRAKLPAPKRYLAYARLLRAARLFEDQGHSVSDVANALDFSSPQSFGRHVQTFLGRSAGEFRREFTSAVMLDRFVTELVRPHRDALRKLRPLALRPGMRALPPTVADRRPAVHRRAS</sequence>
<dbReference type="Gene3D" id="1.10.10.60">
    <property type="entry name" value="Homeodomain-like"/>
    <property type="match status" value="1"/>
</dbReference>
<protein>
    <submittedName>
        <fullName evidence="4">Helix-turn-helix domain-containing protein</fullName>
    </submittedName>
</protein>
<dbReference type="AlphaFoldDB" id="A0AA49JRR5"/>
<accession>A0AA49JRR5</accession>
<organism evidence="4">
    <name type="scientific">Pseudogemmatithrix spongiicola</name>
    <dbReference type="NCBI Taxonomy" id="3062599"/>
    <lineage>
        <taxon>Bacteria</taxon>
        <taxon>Pseudomonadati</taxon>
        <taxon>Gemmatimonadota</taxon>
        <taxon>Gemmatimonadia</taxon>
        <taxon>Gemmatimonadales</taxon>
        <taxon>Gemmatimonadaceae</taxon>
        <taxon>Pseudogemmatithrix</taxon>
    </lineage>
</organism>
<dbReference type="PROSITE" id="PS01124">
    <property type="entry name" value="HTH_ARAC_FAMILY_2"/>
    <property type="match status" value="1"/>
</dbReference>
<dbReference type="InterPro" id="IPR009057">
    <property type="entry name" value="Homeodomain-like_sf"/>
</dbReference>
<dbReference type="InterPro" id="IPR018060">
    <property type="entry name" value="HTH_AraC"/>
</dbReference>
<feature type="domain" description="HTH araC/xylS-type" evidence="3">
    <location>
        <begin position="148"/>
        <end position="249"/>
    </location>
</feature>
<dbReference type="GO" id="GO:0003700">
    <property type="term" value="F:DNA-binding transcription factor activity"/>
    <property type="evidence" value="ECO:0007669"/>
    <property type="project" value="InterPro"/>
</dbReference>
<dbReference type="EMBL" id="CP130613">
    <property type="protein sequence ID" value="WKW13685.1"/>
    <property type="molecule type" value="Genomic_DNA"/>
</dbReference>
<dbReference type="Proteomes" id="UP001229955">
    <property type="component" value="Chromosome"/>
</dbReference>
<reference evidence="4" key="1">
    <citation type="submission" date="2023-07" db="EMBL/GenBank/DDBJ databases">
        <authorList>
            <person name="Haufschild T."/>
            <person name="Kallscheuer N."/>
            <person name="Hammer J."/>
            <person name="Kohn T."/>
            <person name="Kabuu M."/>
            <person name="Jogler M."/>
            <person name="Wohfarth N."/>
            <person name="Heuer A."/>
            <person name="Rohde M."/>
            <person name="van Teeseling M.C.F."/>
            <person name="Jogler C."/>
        </authorList>
    </citation>
    <scope>NUCLEOTIDE SEQUENCE</scope>
    <source>
        <strain evidence="4">Strain 138</strain>
        <strain evidence="5">Strain 318</strain>
    </source>
</reference>
<keyword evidence="6" id="KW-1185">Reference proteome</keyword>